<evidence type="ECO:0000313" key="2">
    <source>
        <dbReference type="Proteomes" id="UP001476798"/>
    </source>
</evidence>
<name>A0ABV0NYR4_9TELE</name>
<dbReference type="EMBL" id="JAHRIO010052745">
    <property type="protein sequence ID" value="MEQ2176096.1"/>
    <property type="molecule type" value="Genomic_DNA"/>
</dbReference>
<reference evidence="1 2" key="1">
    <citation type="submission" date="2021-06" db="EMBL/GenBank/DDBJ databases">
        <authorList>
            <person name="Palmer J.M."/>
        </authorList>
    </citation>
    <scope>NUCLEOTIDE SEQUENCE [LARGE SCALE GENOMIC DNA]</scope>
    <source>
        <strain evidence="1 2">GA_2019</strain>
        <tissue evidence="1">Muscle</tissue>
    </source>
</reference>
<comment type="caution">
    <text evidence="1">The sequence shown here is derived from an EMBL/GenBank/DDBJ whole genome shotgun (WGS) entry which is preliminary data.</text>
</comment>
<accession>A0ABV0NYR4</accession>
<gene>
    <name evidence="1" type="ORF">GOODEAATRI_024580</name>
</gene>
<keyword evidence="2" id="KW-1185">Reference proteome</keyword>
<evidence type="ECO:0000313" key="1">
    <source>
        <dbReference type="EMBL" id="MEQ2176096.1"/>
    </source>
</evidence>
<protein>
    <submittedName>
        <fullName evidence="1">Uncharacterized protein</fullName>
    </submittedName>
</protein>
<organism evidence="1 2">
    <name type="scientific">Goodea atripinnis</name>
    <dbReference type="NCBI Taxonomy" id="208336"/>
    <lineage>
        <taxon>Eukaryota</taxon>
        <taxon>Metazoa</taxon>
        <taxon>Chordata</taxon>
        <taxon>Craniata</taxon>
        <taxon>Vertebrata</taxon>
        <taxon>Euteleostomi</taxon>
        <taxon>Actinopterygii</taxon>
        <taxon>Neopterygii</taxon>
        <taxon>Teleostei</taxon>
        <taxon>Neoteleostei</taxon>
        <taxon>Acanthomorphata</taxon>
        <taxon>Ovalentaria</taxon>
        <taxon>Atherinomorphae</taxon>
        <taxon>Cyprinodontiformes</taxon>
        <taxon>Goodeidae</taxon>
        <taxon>Goodea</taxon>
    </lineage>
</organism>
<sequence>MCIYSDVIHQFHVMEQKLHSCGRKIVPGVVSARAVDKIGSIRGKGPVKFFRAAAAHRSNNCTYRNNVSDVSGATKSCCDECKSVTAAGAMRESVYIFCA</sequence>
<dbReference type="Proteomes" id="UP001476798">
    <property type="component" value="Unassembled WGS sequence"/>
</dbReference>
<proteinExistence type="predicted"/>